<dbReference type="GeneID" id="19943440"/>
<feature type="compositionally biased region" description="Basic residues" evidence="1">
    <location>
        <begin position="218"/>
        <end position="227"/>
    </location>
</feature>
<gene>
    <name evidence="2" type="ORF">SDRG_02713</name>
</gene>
<dbReference type="VEuPathDB" id="FungiDB:SDRG_02713"/>
<proteinExistence type="predicted"/>
<feature type="region of interest" description="Disordered" evidence="1">
    <location>
        <begin position="216"/>
        <end position="235"/>
    </location>
</feature>
<organism evidence="2 3">
    <name type="scientific">Saprolegnia diclina (strain VS20)</name>
    <dbReference type="NCBI Taxonomy" id="1156394"/>
    <lineage>
        <taxon>Eukaryota</taxon>
        <taxon>Sar</taxon>
        <taxon>Stramenopiles</taxon>
        <taxon>Oomycota</taxon>
        <taxon>Saprolegniomycetes</taxon>
        <taxon>Saprolegniales</taxon>
        <taxon>Saprolegniaceae</taxon>
        <taxon>Saprolegnia</taxon>
    </lineage>
</organism>
<protein>
    <submittedName>
        <fullName evidence="2">Uncharacterized protein</fullName>
    </submittedName>
</protein>
<keyword evidence="3" id="KW-1185">Reference proteome</keyword>
<dbReference type="EMBL" id="JH767137">
    <property type="protein sequence ID" value="EQC40058.1"/>
    <property type="molecule type" value="Genomic_DNA"/>
</dbReference>
<reference evidence="2 3" key="1">
    <citation type="submission" date="2012-04" db="EMBL/GenBank/DDBJ databases">
        <title>The Genome Sequence of Saprolegnia declina VS20.</title>
        <authorList>
            <consortium name="The Broad Institute Genome Sequencing Platform"/>
            <person name="Russ C."/>
            <person name="Nusbaum C."/>
            <person name="Tyler B."/>
            <person name="van West P."/>
            <person name="Dieguez-Uribeondo J."/>
            <person name="de Bruijn I."/>
            <person name="Tripathy S."/>
            <person name="Jiang R."/>
            <person name="Young S.K."/>
            <person name="Zeng Q."/>
            <person name="Gargeya S."/>
            <person name="Fitzgerald M."/>
            <person name="Haas B."/>
            <person name="Abouelleil A."/>
            <person name="Alvarado L."/>
            <person name="Arachchi H.M."/>
            <person name="Berlin A."/>
            <person name="Chapman S.B."/>
            <person name="Goldberg J."/>
            <person name="Griggs A."/>
            <person name="Gujja S."/>
            <person name="Hansen M."/>
            <person name="Howarth C."/>
            <person name="Imamovic A."/>
            <person name="Larimer J."/>
            <person name="McCowen C."/>
            <person name="Montmayeur A."/>
            <person name="Murphy C."/>
            <person name="Neiman D."/>
            <person name="Pearson M."/>
            <person name="Priest M."/>
            <person name="Roberts A."/>
            <person name="Saif S."/>
            <person name="Shea T."/>
            <person name="Sisk P."/>
            <person name="Sykes S."/>
            <person name="Wortman J."/>
            <person name="Nusbaum C."/>
            <person name="Birren B."/>
        </authorList>
    </citation>
    <scope>NUCLEOTIDE SEQUENCE [LARGE SCALE GENOMIC DNA]</scope>
    <source>
        <strain evidence="2 3">VS20</strain>
    </source>
</reference>
<dbReference type="Proteomes" id="UP000030762">
    <property type="component" value="Unassembled WGS sequence"/>
</dbReference>
<dbReference type="AlphaFoldDB" id="T0S4S6"/>
<dbReference type="RefSeq" id="XP_008606532.1">
    <property type="nucleotide sequence ID" value="XM_008608310.1"/>
</dbReference>
<evidence type="ECO:0000313" key="2">
    <source>
        <dbReference type="EMBL" id="EQC40058.1"/>
    </source>
</evidence>
<sequence length="235" mass="25983">MATEVRYELWTTHIFDAPHPIYVTAECKGDTTRVTPVLSGRTIKTWLRKPHTLNFKLFSSAELETLGLERVTKNEADSGVQTYIWSYVCLALPHDDRRWAYGVVTKCTWSDAAGGSLSVTTGRDAPVYISVTEATLHEVTIAAYALRPFHNQPLETAPLRMVREVTEVVLHRFFQAGNAPLDLSDLALPIALVAPPPGDELVAFVAPTQTVLELSLRHATRRGRHGPGPRSSESP</sequence>
<accession>T0S4S6</accession>
<dbReference type="OrthoDB" id="127753at2759"/>
<evidence type="ECO:0000313" key="3">
    <source>
        <dbReference type="Proteomes" id="UP000030762"/>
    </source>
</evidence>
<evidence type="ECO:0000256" key="1">
    <source>
        <dbReference type="SAM" id="MobiDB-lite"/>
    </source>
</evidence>
<name>T0S4S6_SAPDV</name>
<dbReference type="InParanoid" id="T0S4S6"/>